<protein>
    <submittedName>
        <fullName evidence="1">OLC1v1012249C1</fullName>
    </submittedName>
</protein>
<dbReference type="EMBL" id="OX459124">
    <property type="protein sequence ID" value="CAI9111907.1"/>
    <property type="molecule type" value="Genomic_DNA"/>
</dbReference>
<sequence length="502" mass="56091">MLQKRALEEEVYNVYTKQPRHLEPSDEGISVLEFSSLHTSKTECDGKPDGGFLSQVQACDKTEGFTPCSISNFSVIVSTTSEEDFPSSLVPSPGHCDFEFPATTIIHSREVYSYLFENPPQKLVPVGRDFQAELPTWVGRGRTISSSALTETSEMLNIVSESINSNSGDHLTDGDKFIGSCIIPMPDTPMCVDAENMVGAGRIPCSCDDLGSIRCVRQHVSESTNEIRECLGEEAFRNLGFCDMGEVVAEKWSNDEEDLFHEIVFRNAAFRRNFWDELASEFPLKTKKEIFSYYFNVFMLRKRAEQNRVDVLDIDSDNDAWEGVHGSADDIIEKVDPSDDSGDESPNQEDDFGCGVFYEINGSKSNNEVFTLRTSGYEAHENLDKNKCTAHMSETCFSNVFKNGSSGTLCQQLDRCVPDELHRHYVQKVCCQSGITGSATDVAMGKDHEVMRHWNGHESLVEHCSSKEWDVGYLPCSKGEDFLPTCSVIEEVFGSGICNYKT</sequence>
<dbReference type="AlphaFoldDB" id="A0AAV1DXX3"/>
<accession>A0AAV1DXX3</accession>
<evidence type="ECO:0000313" key="2">
    <source>
        <dbReference type="Proteomes" id="UP001161247"/>
    </source>
</evidence>
<dbReference type="PANTHER" id="PTHR46872">
    <property type="entry name" value="DNA BINDING PROTEIN"/>
    <property type="match status" value="1"/>
</dbReference>
<name>A0AAV1DXX3_OLDCO</name>
<dbReference type="CDD" id="cd00167">
    <property type="entry name" value="SANT"/>
    <property type="match status" value="1"/>
</dbReference>
<organism evidence="1 2">
    <name type="scientific">Oldenlandia corymbosa var. corymbosa</name>
    <dbReference type="NCBI Taxonomy" id="529605"/>
    <lineage>
        <taxon>Eukaryota</taxon>
        <taxon>Viridiplantae</taxon>
        <taxon>Streptophyta</taxon>
        <taxon>Embryophyta</taxon>
        <taxon>Tracheophyta</taxon>
        <taxon>Spermatophyta</taxon>
        <taxon>Magnoliopsida</taxon>
        <taxon>eudicotyledons</taxon>
        <taxon>Gunneridae</taxon>
        <taxon>Pentapetalae</taxon>
        <taxon>asterids</taxon>
        <taxon>lamiids</taxon>
        <taxon>Gentianales</taxon>
        <taxon>Rubiaceae</taxon>
        <taxon>Rubioideae</taxon>
        <taxon>Spermacoceae</taxon>
        <taxon>Hedyotis-Oldenlandia complex</taxon>
        <taxon>Oldenlandia</taxon>
    </lineage>
</organism>
<dbReference type="PANTHER" id="PTHR46872:SF10">
    <property type="entry name" value="MYB-LIKE DOMAIN-CONTAINING PROTEIN"/>
    <property type="match status" value="1"/>
</dbReference>
<proteinExistence type="predicted"/>
<keyword evidence="2" id="KW-1185">Reference proteome</keyword>
<evidence type="ECO:0000313" key="1">
    <source>
        <dbReference type="EMBL" id="CAI9111907.1"/>
    </source>
</evidence>
<gene>
    <name evidence="1" type="ORF">OLC1_LOCUS19193</name>
</gene>
<reference evidence="1" key="1">
    <citation type="submission" date="2023-03" db="EMBL/GenBank/DDBJ databases">
        <authorList>
            <person name="Julca I."/>
        </authorList>
    </citation>
    <scope>NUCLEOTIDE SEQUENCE</scope>
</reference>
<dbReference type="Proteomes" id="UP001161247">
    <property type="component" value="Chromosome 7"/>
</dbReference>
<dbReference type="InterPro" id="IPR001005">
    <property type="entry name" value="SANT/Myb"/>
</dbReference>